<accession>A0A2K2D6E1</accession>
<dbReference type="SUPFAM" id="SSF51735">
    <property type="entry name" value="NAD(P)-binding Rossmann-fold domains"/>
    <property type="match status" value="1"/>
</dbReference>
<dbReference type="EnsemblPlants" id="PNT69854">
    <property type="protein sequence ID" value="PNT69854"/>
    <property type="gene ID" value="BRADI_2g01409v3"/>
</dbReference>
<feature type="compositionally biased region" description="Low complexity" evidence="1">
    <location>
        <begin position="40"/>
        <end position="67"/>
    </location>
</feature>
<dbReference type="InterPro" id="IPR036291">
    <property type="entry name" value="NAD(P)-bd_dom_sf"/>
</dbReference>
<evidence type="ECO:0000313" key="4">
    <source>
        <dbReference type="EnsemblPlants" id="PNT69854"/>
    </source>
</evidence>
<dbReference type="OrthoDB" id="10651336at2759"/>
<evidence type="ECO:0000256" key="1">
    <source>
        <dbReference type="SAM" id="MobiDB-lite"/>
    </source>
</evidence>
<dbReference type="STRING" id="15368.A0A2K2D6E1"/>
<dbReference type="EMBL" id="CM000881">
    <property type="protein sequence ID" value="PNT69854.1"/>
    <property type="molecule type" value="Genomic_DNA"/>
</dbReference>
<gene>
    <name evidence="3" type="ORF">BRADI_2g01409v3</name>
</gene>
<proteinExistence type="predicted"/>
<dbReference type="InterPro" id="IPR020828">
    <property type="entry name" value="GlycerAld_3-P_DH_NAD(P)-bd"/>
</dbReference>
<dbReference type="GO" id="GO:0051287">
    <property type="term" value="F:NAD binding"/>
    <property type="evidence" value="ECO:0007669"/>
    <property type="project" value="InterPro"/>
</dbReference>
<dbReference type="Proteomes" id="UP000008810">
    <property type="component" value="Chromosome 2"/>
</dbReference>
<reference evidence="3 4" key="1">
    <citation type="journal article" date="2010" name="Nature">
        <title>Genome sequencing and analysis of the model grass Brachypodium distachyon.</title>
        <authorList>
            <consortium name="International Brachypodium Initiative"/>
        </authorList>
    </citation>
    <scope>NUCLEOTIDE SEQUENCE [LARGE SCALE GENOMIC DNA]</scope>
    <source>
        <strain evidence="3 4">Bd21</strain>
    </source>
</reference>
<reference evidence="3" key="2">
    <citation type="submission" date="2017-06" db="EMBL/GenBank/DDBJ databases">
        <title>WGS assembly of Brachypodium distachyon.</title>
        <authorList>
            <consortium name="The International Brachypodium Initiative"/>
            <person name="Lucas S."/>
            <person name="Harmon-Smith M."/>
            <person name="Lail K."/>
            <person name="Tice H."/>
            <person name="Grimwood J."/>
            <person name="Bruce D."/>
            <person name="Barry K."/>
            <person name="Shu S."/>
            <person name="Lindquist E."/>
            <person name="Wang M."/>
            <person name="Pitluck S."/>
            <person name="Vogel J.P."/>
            <person name="Garvin D.F."/>
            <person name="Mockler T.C."/>
            <person name="Schmutz J."/>
            <person name="Rokhsar D."/>
            <person name="Bevan M.W."/>
        </authorList>
    </citation>
    <scope>NUCLEOTIDE SEQUENCE</scope>
    <source>
        <strain evidence="3">Bd21</strain>
    </source>
</reference>
<dbReference type="Pfam" id="PF00044">
    <property type="entry name" value="Gp_dh_N"/>
    <property type="match status" value="1"/>
</dbReference>
<keyword evidence="5" id="KW-1185">Reference proteome</keyword>
<dbReference type="Gramene" id="PNT69854">
    <property type="protein sequence ID" value="PNT69854"/>
    <property type="gene ID" value="BRADI_2g01409v3"/>
</dbReference>
<feature type="domain" description="Glyceraldehyde 3-phosphate dehydrogenase NAD(P) binding" evidence="2">
    <location>
        <begin position="229"/>
        <end position="331"/>
    </location>
</feature>
<evidence type="ECO:0000313" key="5">
    <source>
        <dbReference type="Proteomes" id="UP000008810"/>
    </source>
</evidence>
<sequence length="474" mass="51843">MSPPGRGVLSAGHLGSHEESSPGTKRKPLRREPPVLRWLPPSAASFSPSSSSAGGGSSSAFSPSSAPQLAISSTGRGLGRPVCSTFAASSPGPFPCAMEGKTISFRCRSIPYGAVVGDVRAKGSVVELRTSEPVPKRPFTAGEWVTLHAPDGSCWEGSVKTQDDDPSDSLYTRLLVDILVPAQKPDSATENFIIDVFATKTVIATPPPLNAWKLRTVPQKEGHERHKSRIGLKGFEKIGRAVAEVLIESSDVNLVAIYAEEMNATNLVRSWKNSNIPLRFKDYRTVVFKRTYQRKNNAPEEEDIEVTVFLASERENIPWSQARVEYVVDSIAVTGETDTTEPKVINDKKLVHCLTRFPKVAQTFGLLFDRQEPRFTRPCCRLTIVATSLSSVEVLTDSFPQWDKTETSMSFFADGSAEETSSFDLIVTLSTSSSNKRLGNGTTTSDSFTALLRTCIDMIRLVPLPIVRCRLVLF</sequence>
<organism evidence="3">
    <name type="scientific">Brachypodium distachyon</name>
    <name type="common">Purple false brome</name>
    <name type="synonym">Trachynia distachya</name>
    <dbReference type="NCBI Taxonomy" id="15368"/>
    <lineage>
        <taxon>Eukaryota</taxon>
        <taxon>Viridiplantae</taxon>
        <taxon>Streptophyta</taxon>
        <taxon>Embryophyta</taxon>
        <taxon>Tracheophyta</taxon>
        <taxon>Spermatophyta</taxon>
        <taxon>Magnoliopsida</taxon>
        <taxon>Liliopsida</taxon>
        <taxon>Poales</taxon>
        <taxon>Poaceae</taxon>
        <taxon>BOP clade</taxon>
        <taxon>Pooideae</taxon>
        <taxon>Stipodae</taxon>
        <taxon>Brachypodieae</taxon>
        <taxon>Brachypodium</taxon>
    </lineage>
</organism>
<evidence type="ECO:0000313" key="3">
    <source>
        <dbReference type="EMBL" id="PNT69854.1"/>
    </source>
</evidence>
<dbReference type="Gene3D" id="3.40.50.720">
    <property type="entry name" value="NAD(P)-binding Rossmann-like Domain"/>
    <property type="match status" value="1"/>
</dbReference>
<name>A0A2K2D6E1_BRADI</name>
<dbReference type="AlphaFoldDB" id="A0A2K2D6E1"/>
<feature type="region of interest" description="Disordered" evidence="1">
    <location>
        <begin position="1"/>
        <end position="77"/>
    </location>
</feature>
<protein>
    <recommendedName>
        <fullName evidence="2">Glyceraldehyde 3-phosphate dehydrogenase NAD(P) binding domain-containing protein</fullName>
    </recommendedName>
</protein>
<reference evidence="4" key="3">
    <citation type="submission" date="2018-08" db="UniProtKB">
        <authorList>
            <consortium name="EnsemblPlants"/>
        </authorList>
    </citation>
    <scope>IDENTIFICATION</scope>
    <source>
        <strain evidence="4">cv. Bd21</strain>
    </source>
</reference>
<evidence type="ECO:0000259" key="2">
    <source>
        <dbReference type="Pfam" id="PF00044"/>
    </source>
</evidence>
<dbReference type="InParanoid" id="A0A2K2D6E1"/>